<evidence type="ECO:0000256" key="1">
    <source>
        <dbReference type="ARBA" id="ARBA00022741"/>
    </source>
</evidence>
<comment type="caution">
    <text evidence="5">The sequence shown here is derived from an EMBL/GenBank/DDBJ whole genome shotgun (WGS) entry which is preliminary data.</text>
</comment>
<evidence type="ECO:0000313" key="5">
    <source>
        <dbReference type="EMBL" id="HFC03299.1"/>
    </source>
</evidence>
<dbReference type="Proteomes" id="UP000885722">
    <property type="component" value="Unassembled WGS sequence"/>
</dbReference>
<dbReference type="NCBIfam" id="TIGR00724">
    <property type="entry name" value="urea_amlyse_rel"/>
    <property type="match status" value="1"/>
</dbReference>
<name>A0A7V2WLK8_9BACT</name>
<dbReference type="InterPro" id="IPR029000">
    <property type="entry name" value="Cyclophilin-like_dom_sf"/>
</dbReference>
<keyword evidence="2" id="KW-0378">Hydrolase</keyword>
<accession>A0A7V2WLK8</accession>
<evidence type="ECO:0000259" key="4">
    <source>
        <dbReference type="SMART" id="SM00797"/>
    </source>
</evidence>
<dbReference type="PANTHER" id="PTHR43309">
    <property type="entry name" value="5-OXOPROLINASE SUBUNIT C"/>
    <property type="match status" value="1"/>
</dbReference>
<dbReference type="GO" id="GO:0005524">
    <property type="term" value="F:ATP binding"/>
    <property type="evidence" value="ECO:0007669"/>
    <property type="project" value="UniProtKB-KW"/>
</dbReference>
<sequence>MRGLEVLRPGLMSLVVDRGRFGFGDLGITQAGAADRYSAALANRLLRNVPEAPVLEIAQGGAELLAHVETEIALTGAEAELRIGGIPRALWRTHRVREGERIEIGMVRSGLRLYLAVAGGFEAPRWLGSASVSLRDRLGRPLEKGDRLLCRDLESLPHPRALPPRLIPDWRRPLTLRVLPGAQADHFPAESLQRFYSESYRLVSGDRMGCRLAGPAVEHHLEILSEPIAYGAVQIPRDGQPIVLLNERQTIGGYPKMGAVLPMDCWRLAQAAPGTEICFETIGLEEARRATMEMERFLGDRTEILLRKEIVIENQVLQIDETE</sequence>
<dbReference type="Pfam" id="PF02626">
    <property type="entry name" value="CT_A_B"/>
    <property type="match status" value="1"/>
</dbReference>
<dbReference type="GO" id="GO:0016787">
    <property type="term" value="F:hydrolase activity"/>
    <property type="evidence" value="ECO:0007669"/>
    <property type="project" value="UniProtKB-KW"/>
</dbReference>
<dbReference type="AlphaFoldDB" id="A0A7V2WLK8"/>
<protein>
    <submittedName>
        <fullName evidence="5">Biotin-dependent carboxyltransferase</fullName>
    </submittedName>
</protein>
<dbReference type="EMBL" id="DRNO01000025">
    <property type="protein sequence ID" value="HFC03299.1"/>
    <property type="molecule type" value="Genomic_DNA"/>
</dbReference>
<evidence type="ECO:0000256" key="2">
    <source>
        <dbReference type="ARBA" id="ARBA00022801"/>
    </source>
</evidence>
<keyword evidence="3" id="KW-0067">ATP-binding</keyword>
<dbReference type="PANTHER" id="PTHR43309:SF4">
    <property type="entry name" value="CARBOXYLTRANSFERASE DOMAIN-CONTAINING PROTEIN"/>
    <property type="match status" value="1"/>
</dbReference>
<reference evidence="5" key="1">
    <citation type="journal article" date="2020" name="mSystems">
        <title>Genome- and Community-Level Interaction Insights into Carbon Utilization and Element Cycling Functions of Hydrothermarchaeota in Hydrothermal Sediment.</title>
        <authorList>
            <person name="Zhou Z."/>
            <person name="Liu Y."/>
            <person name="Xu W."/>
            <person name="Pan J."/>
            <person name="Luo Z.H."/>
            <person name="Li M."/>
        </authorList>
    </citation>
    <scope>NUCLEOTIDE SEQUENCE [LARGE SCALE GENOMIC DNA]</scope>
    <source>
        <strain evidence="5">HyVt-513</strain>
    </source>
</reference>
<organism evidence="5">
    <name type="scientific">Nitratifractor salsuginis</name>
    <dbReference type="NCBI Taxonomy" id="269261"/>
    <lineage>
        <taxon>Bacteria</taxon>
        <taxon>Pseudomonadati</taxon>
        <taxon>Campylobacterota</taxon>
        <taxon>Epsilonproteobacteria</taxon>
        <taxon>Campylobacterales</taxon>
        <taxon>Sulfurovaceae</taxon>
        <taxon>Nitratifractor</taxon>
    </lineage>
</organism>
<dbReference type="InterPro" id="IPR052708">
    <property type="entry name" value="PxpC"/>
</dbReference>
<gene>
    <name evidence="5" type="ORF">ENJ74_00365</name>
</gene>
<dbReference type="InterPro" id="IPR003778">
    <property type="entry name" value="CT_A_B"/>
</dbReference>
<dbReference type="SMART" id="SM00797">
    <property type="entry name" value="AHS2"/>
    <property type="match status" value="1"/>
</dbReference>
<feature type="domain" description="Carboxyltransferase" evidence="4">
    <location>
        <begin position="25"/>
        <end position="297"/>
    </location>
</feature>
<keyword evidence="1" id="KW-0547">Nucleotide-binding</keyword>
<proteinExistence type="predicted"/>
<evidence type="ECO:0000256" key="3">
    <source>
        <dbReference type="ARBA" id="ARBA00022840"/>
    </source>
</evidence>
<dbReference type="Gene3D" id="2.40.100.10">
    <property type="entry name" value="Cyclophilin-like"/>
    <property type="match status" value="1"/>
</dbReference>
<dbReference type="SUPFAM" id="SSF50891">
    <property type="entry name" value="Cyclophilin-like"/>
    <property type="match status" value="1"/>
</dbReference>